<feature type="region of interest" description="Disordered" evidence="1">
    <location>
        <begin position="58"/>
        <end position="83"/>
    </location>
</feature>
<evidence type="ECO:0000256" key="1">
    <source>
        <dbReference type="SAM" id="MobiDB-lite"/>
    </source>
</evidence>
<reference evidence="2" key="1">
    <citation type="submission" date="2020-11" db="EMBL/GenBank/DDBJ databases">
        <authorList>
            <person name="Tran Van P."/>
        </authorList>
    </citation>
    <scope>NUCLEOTIDE SEQUENCE</scope>
</reference>
<accession>A0A7R9ABU1</accession>
<dbReference type="EMBL" id="CAJPEV010003369">
    <property type="protein sequence ID" value="CAG0899603.1"/>
    <property type="molecule type" value="Genomic_DNA"/>
</dbReference>
<evidence type="ECO:0000313" key="2">
    <source>
        <dbReference type="EMBL" id="CAD7251215.1"/>
    </source>
</evidence>
<organism evidence="2">
    <name type="scientific">Darwinula stevensoni</name>
    <dbReference type="NCBI Taxonomy" id="69355"/>
    <lineage>
        <taxon>Eukaryota</taxon>
        <taxon>Metazoa</taxon>
        <taxon>Ecdysozoa</taxon>
        <taxon>Arthropoda</taxon>
        <taxon>Crustacea</taxon>
        <taxon>Oligostraca</taxon>
        <taxon>Ostracoda</taxon>
        <taxon>Podocopa</taxon>
        <taxon>Podocopida</taxon>
        <taxon>Darwinulocopina</taxon>
        <taxon>Darwinuloidea</taxon>
        <taxon>Darwinulidae</taxon>
        <taxon>Darwinula</taxon>
    </lineage>
</organism>
<evidence type="ECO:0000313" key="3">
    <source>
        <dbReference type="Proteomes" id="UP000677054"/>
    </source>
</evidence>
<proteinExistence type="predicted"/>
<keyword evidence="3" id="KW-1185">Reference proteome</keyword>
<gene>
    <name evidence="2" type="ORF">DSTB1V02_LOCUS10982</name>
</gene>
<sequence>MSTHARSRVNPTSFCPVVRFLFPMIPLSPLPRAIFIADLIVPIALEWGGGGTYINCEESRPSRSASRTRVEGLPPDHHASSPQARNARLPRFVECLVFWVGTYLRFECHCVDCFFGGMRFSSGDPAPQRRSDGAFSIVRCHECRRSLRAEPQDLFDRKRPPSRTGVAAKEKPGEVYWLVVNSRPFETAMAASVHLDLRRSAVRRAPPHLREPLDPLEFSKAVEGSTRLYRRKASAFDRDRLVEPMLRCPCPYVDQTGELRRTRKCDADGRLFFEGREEKPTQGGCYCEIEDQDQADEEMQTLKTTENVAAVPEGRRDSELLQVLGPATNPGSVVVERRFLVVTQLDRKTHSGTWPK</sequence>
<dbReference type="EMBL" id="LR902886">
    <property type="protein sequence ID" value="CAD7251215.1"/>
    <property type="molecule type" value="Genomic_DNA"/>
</dbReference>
<dbReference type="AlphaFoldDB" id="A0A7R9ABU1"/>
<dbReference type="Proteomes" id="UP000677054">
    <property type="component" value="Unassembled WGS sequence"/>
</dbReference>
<feature type="compositionally biased region" description="Basic and acidic residues" evidence="1">
    <location>
        <begin position="68"/>
        <end position="79"/>
    </location>
</feature>
<name>A0A7R9ABU1_9CRUS</name>
<protein>
    <submittedName>
        <fullName evidence="2">Uncharacterized protein</fullName>
    </submittedName>
</protein>